<protein>
    <submittedName>
        <fullName evidence="1">Uncharacterized protein</fullName>
    </submittedName>
</protein>
<gene>
    <name evidence="1" type="ORF">HA336_01370</name>
</gene>
<dbReference type="SMR" id="A0A832T9C0"/>
<dbReference type="SUPFAM" id="SSF51391">
    <property type="entry name" value="Thiamin phosphate synthase"/>
    <property type="match status" value="1"/>
</dbReference>
<accession>A0A832T9C0</accession>
<evidence type="ECO:0000313" key="2">
    <source>
        <dbReference type="Proteomes" id="UP000619545"/>
    </source>
</evidence>
<comment type="caution">
    <text evidence="1">The sequence shown here is derived from an EMBL/GenBank/DDBJ whole genome shotgun (WGS) entry which is preliminary data.</text>
</comment>
<dbReference type="Proteomes" id="UP000619545">
    <property type="component" value="Unassembled WGS sequence"/>
</dbReference>
<dbReference type="EMBL" id="DUJS01000002">
    <property type="protein sequence ID" value="HII69866.1"/>
    <property type="molecule type" value="Genomic_DNA"/>
</dbReference>
<dbReference type="GeneID" id="1477007"/>
<dbReference type="RefSeq" id="WP_011019274.1">
    <property type="nucleotide sequence ID" value="NZ_DUJS01000002.1"/>
</dbReference>
<evidence type="ECO:0000313" key="1">
    <source>
        <dbReference type="EMBL" id="HII69866.1"/>
    </source>
</evidence>
<organism evidence="1 2">
    <name type="scientific">Methanopyrus kandleri</name>
    <dbReference type="NCBI Taxonomy" id="2320"/>
    <lineage>
        <taxon>Archaea</taxon>
        <taxon>Methanobacteriati</taxon>
        <taxon>Methanobacteriota</taxon>
        <taxon>Methanomada group</taxon>
        <taxon>Methanopyri</taxon>
        <taxon>Methanopyrales</taxon>
        <taxon>Methanopyraceae</taxon>
        <taxon>Methanopyrus</taxon>
    </lineage>
</organism>
<dbReference type="InterPro" id="IPR036206">
    <property type="entry name" value="ThiamineP_synth_sf"/>
</dbReference>
<name>A0A832T9C0_9EURY</name>
<dbReference type="AlphaFoldDB" id="A0A832T9C0"/>
<sequence>MTRRWYLCCSRHHLDTVPEDSDGIVVPVTEHGVATLLPRYPETYEVEDIVDVAKDRGLSVQALMDFTCAGCEHLSPDGYPSLRSTLDYLASDLEVDGVVVADPYLVEVLATEYDLTVVVSHTAAVDTPEKAWHFERLGADVITVDPALNSNEEEVSAIRERVSVELRTAVGAITFRDPVAFFERNLFSHATAEGIEVDPYRNNPYEPMRERVVVWEVREELFDEVFILASGEPP</sequence>
<dbReference type="InterPro" id="IPR001539">
    <property type="entry name" value="Peptidase_U32"/>
</dbReference>
<proteinExistence type="predicted"/>
<reference evidence="1" key="1">
    <citation type="journal article" date="2020" name="bioRxiv">
        <title>A rank-normalized archaeal taxonomy based on genome phylogeny resolves widespread incomplete and uneven classifications.</title>
        <authorList>
            <person name="Rinke C."/>
            <person name="Chuvochina M."/>
            <person name="Mussig A.J."/>
            <person name="Chaumeil P.-A."/>
            <person name="Waite D.W."/>
            <person name="Whitman W.B."/>
            <person name="Parks D.H."/>
            <person name="Hugenholtz P."/>
        </authorList>
    </citation>
    <scope>NUCLEOTIDE SEQUENCE</scope>
    <source>
        <strain evidence="1">UBA8853</strain>
    </source>
</reference>
<dbReference type="Pfam" id="PF01136">
    <property type="entry name" value="Peptidase_U32"/>
    <property type="match status" value="1"/>
</dbReference>